<proteinExistence type="predicted"/>
<reference evidence="3 4" key="1">
    <citation type="submission" date="2015-07" db="EMBL/GenBank/DDBJ databases">
        <title>Genome sequence of Ornatilinea apprima DSM 23815.</title>
        <authorList>
            <person name="Hemp J."/>
            <person name="Ward L.M."/>
            <person name="Pace L.A."/>
            <person name="Fischer W.W."/>
        </authorList>
    </citation>
    <scope>NUCLEOTIDE SEQUENCE [LARGE SCALE GENOMIC DNA]</scope>
    <source>
        <strain evidence="3 4">P3M-1</strain>
    </source>
</reference>
<dbReference type="Pfam" id="PF08239">
    <property type="entry name" value="SH3_3"/>
    <property type="match status" value="1"/>
</dbReference>
<feature type="domain" description="SH3b" evidence="2">
    <location>
        <begin position="52"/>
        <end position="122"/>
    </location>
</feature>
<dbReference type="InterPro" id="IPR003646">
    <property type="entry name" value="SH3-like_bac-type"/>
</dbReference>
<keyword evidence="4" id="KW-1185">Reference proteome</keyword>
<accession>A0A0P6XDS7</accession>
<dbReference type="PROSITE" id="PS51781">
    <property type="entry name" value="SH3B"/>
    <property type="match status" value="1"/>
</dbReference>
<evidence type="ECO:0000313" key="3">
    <source>
        <dbReference type="EMBL" id="KPL81056.1"/>
    </source>
</evidence>
<protein>
    <recommendedName>
        <fullName evidence="2">SH3b domain-containing protein</fullName>
    </recommendedName>
</protein>
<name>A0A0P6XDS7_9CHLR</name>
<dbReference type="RefSeq" id="WP_075061003.1">
    <property type="nucleotide sequence ID" value="NZ_LGCL01000002.1"/>
</dbReference>
<dbReference type="EMBL" id="LGCL01000002">
    <property type="protein sequence ID" value="KPL81056.1"/>
    <property type="molecule type" value="Genomic_DNA"/>
</dbReference>
<gene>
    <name evidence="3" type="ORF">ADN00_00545</name>
</gene>
<comment type="caution">
    <text evidence="3">The sequence shown here is derived from an EMBL/GenBank/DDBJ whole genome shotgun (WGS) entry which is preliminary data.</text>
</comment>
<feature type="transmembrane region" description="Helical" evidence="1">
    <location>
        <begin position="186"/>
        <end position="206"/>
    </location>
</feature>
<evidence type="ECO:0000313" key="4">
    <source>
        <dbReference type="Proteomes" id="UP000050417"/>
    </source>
</evidence>
<keyword evidence="1" id="KW-1133">Transmembrane helix</keyword>
<dbReference type="Proteomes" id="UP000050417">
    <property type="component" value="Unassembled WGS sequence"/>
</dbReference>
<dbReference type="AlphaFoldDB" id="A0A0P6XDS7"/>
<organism evidence="3 4">
    <name type="scientific">Ornatilinea apprima</name>
    <dbReference type="NCBI Taxonomy" id="1134406"/>
    <lineage>
        <taxon>Bacteria</taxon>
        <taxon>Bacillati</taxon>
        <taxon>Chloroflexota</taxon>
        <taxon>Anaerolineae</taxon>
        <taxon>Anaerolineales</taxon>
        <taxon>Anaerolineaceae</taxon>
        <taxon>Ornatilinea</taxon>
    </lineage>
</organism>
<sequence length="209" mass="21902">MKFRTIMLSVSILLVLVIFSISGLFDVQAGTLNQMPTVDIATVTGTPTGVIATVKMDVDQGQVNVRNGPGTFYDKVGVLLAGQKVPAKGKSVAGEWIMIEYPGVQGGIAWIYSPLVDLSPGNLAIVEPPPTPTPLVTPTIDPTLAAQFVITNVPTRLPSYTPPPPLAIPTFNENIQGIALSSRMPVGLLIIGLAGAGILIGIFTFAQRG</sequence>
<keyword evidence="1" id="KW-0812">Transmembrane</keyword>
<dbReference type="Gene3D" id="2.30.30.40">
    <property type="entry name" value="SH3 Domains"/>
    <property type="match status" value="1"/>
</dbReference>
<keyword evidence="1" id="KW-0472">Membrane</keyword>
<evidence type="ECO:0000259" key="2">
    <source>
        <dbReference type="PROSITE" id="PS51781"/>
    </source>
</evidence>
<dbReference type="OrthoDB" id="163971at2"/>
<evidence type="ECO:0000256" key="1">
    <source>
        <dbReference type="SAM" id="Phobius"/>
    </source>
</evidence>